<protein>
    <submittedName>
        <fullName evidence="1">Uncharacterized protein</fullName>
    </submittedName>
</protein>
<keyword evidence="2" id="KW-1185">Reference proteome</keyword>
<reference evidence="2" key="2">
    <citation type="journal article" date="2016" name="Sci. Rep.">
        <title>Dictyocaulus viviparus genome, variome and transcriptome elucidate lungworm biology and support future intervention.</title>
        <authorList>
            <person name="McNulty S.N."/>
            <person name="Strube C."/>
            <person name="Rosa B.A."/>
            <person name="Martin J.C."/>
            <person name="Tyagi R."/>
            <person name="Choi Y.J."/>
            <person name="Wang Q."/>
            <person name="Hallsworth Pepin K."/>
            <person name="Zhang X."/>
            <person name="Ozersky P."/>
            <person name="Wilson R.K."/>
            <person name="Sternberg P.W."/>
            <person name="Gasser R.B."/>
            <person name="Mitreva M."/>
        </authorList>
    </citation>
    <scope>NUCLEOTIDE SEQUENCE [LARGE SCALE GENOMIC DNA]</scope>
    <source>
        <strain evidence="2">HannoverDv2000</strain>
    </source>
</reference>
<dbReference type="Proteomes" id="UP000053766">
    <property type="component" value="Unassembled WGS sequence"/>
</dbReference>
<gene>
    <name evidence="1" type="ORF">DICVIV_13881</name>
</gene>
<dbReference type="EMBL" id="KN717617">
    <property type="protein sequence ID" value="KJH40185.1"/>
    <property type="molecule type" value="Genomic_DNA"/>
</dbReference>
<proteinExistence type="predicted"/>
<sequence>MLYYIIVMFITIIDNIVVNPMIFDVNVSSNHERLKSLQSNSVANSDSFYIFTTTYTTPQLSSKKKIKRKLERNPRLIKSRETLKSISKSSDTFLTPANINVLNLPADKYTRTNRYRRSISTIPLYKSMEEISQMAKFTTIGQIRQYLLKEANIVQINPLQFDVKKFRDEVNHTGPTTKAYNVLYI</sequence>
<evidence type="ECO:0000313" key="1">
    <source>
        <dbReference type="EMBL" id="KJH40185.1"/>
    </source>
</evidence>
<organism evidence="1 2">
    <name type="scientific">Dictyocaulus viviparus</name>
    <name type="common">Bovine lungworm</name>
    <dbReference type="NCBI Taxonomy" id="29172"/>
    <lineage>
        <taxon>Eukaryota</taxon>
        <taxon>Metazoa</taxon>
        <taxon>Ecdysozoa</taxon>
        <taxon>Nematoda</taxon>
        <taxon>Chromadorea</taxon>
        <taxon>Rhabditida</taxon>
        <taxon>Rhabditina</taxon>
        <taxon>Rhabditomorpha</taxon>
        <taxon>Strongyloidea</taxon>
        <taxon>Metastrongylidae</taxon>
        <taxon>Dictyocaulus</taxon>
    </lineage>
</organism>
<accession>A0A0D8X6N3</accession>
<name>A0A0D8X6N3_DICVI</name>
<evidence type="ECO:0000313" key="2">
    <source>
        <dbReference type="Proteomes" id="UP000053766"/>
    </source>
</evidence>
<dbReference type="AlphaFoldDB" id="A0A0D8X6N3"/>
<reference evidence="1 2" key="1">
    <citation type="submission" date="2013-11" db="EMBL/GenBank/DDBJ databases">
        <title>Draft genome of the bovine lungworm Dictyocaulus viviparus.</title>
        <authorList>
            <person name="Mitreva M."/>
        </authorList>
    </citation>
    <scope>NUCLEOTIDE SEQUENCE [LARGE SCALE GENOMIC DNA]</scope>
    <source>
        <strain evidence="1 2">HannoverDv2000</strain>
    </source>
</reference>